<dbReference type="Proteomes" id="UP000466442">
    <property type="component" value="Linkage Group LG5"/>
</dbReference>
<gene>
    <name evidence="3" type="ORF">GE061_013822</name>
</gene>
<accession>A0A8S9XSX8</accession>
<name>A0A8S9XSX8_APOLU</name>
<reference evidence="3" key="1">
    <citation type="journal article" date="2021" name="Mol. Ecol. Resour.">
        <title>Apolygus lucorum genome provides insights into omnivorousness and mesophyll feeding.</title>
        <authorList>
            <person name="Liu Y."/>
            <person name="Liu H."/>
            <person name="Wang H."/>
            <person name="Huang T."/>
            <person name="Liu B."/>
            <person name="Yang B."/>
            <person name="Yin L."/>
            <person name="Li B."/>
            <person name="Zhang Y."/>
            <person name="Zhang S."/>
            <person name="Jiang F."/>
            <person name="Zhang X."/>
            <person name="Ren Y."/>
            <person name="Wang B."/>
            <person name="Wang S."/>
            <person name="Lu Y."/>
            <person name="Wu K."/>
            <person name="Fan W."/>
            <person name="Wang G."/>
        </authorList>
    </citation>
    <scope>NUCLEOTIDE SEQUENCE</scope>
    <source>
        <strain evidence="3">12Hb</strain>
    </source>
</reference>
<evidence type="ECO:0000256" key="2">
    <source>
        <dbReference type="SAM" id="MobiDB-lite"/>
    </source>
</evidence>
<comment type="caution">
    <text evidence="3">The sequence shown here is derived from an EMBL/GenBank/DDBJ whole genome shotgun (WGS) entry which is preliminary data.</text>
</comment>
<evidence type="ECO:0000256" key="1">
    <source>
        <dbReference type="SAM" id="Coils"/>
    </source>
</evidence>
<feature type="coiled-coil region" evidence="1">
    <location>
        <begin position="49"/>
        <end position="83"/>
    </location>
</feature>
<evidence type="ECO:0000313" key="3">
    <source>
        <dbReference type="EMBL" id="KAF6210715.1"/>
    </source>
</evidence>
<feature type="compositionally biased region" description="Polar residues" evidence="2">
    <location>
        <begin position="118"/>
        <end position="132"/>
    </location>
</feature>
<dbReference type="AlphaFoldDB" id="A0A8S9XSX8"/>
<evidence type="ECO:0000313" key="4">
    <source>
        <dbReference type="Proteomes" id="UP000466442"/>
    </source>
</evidence>
<feature type="region of interest" description="Disordered" evidence="2">
    <location>
        <begin position="102"/>
        <end position="159"/>
    </location>
</feature>
<keyword evidence="1" id="KW-0175">Coiled coil</keyword>
<proteinExistence type="predicted"/>
<protein>
    <submittedName>
        <fullName evidence="3">Uncharacterized protein</fullName>
    </submittedName>
</protein>
<sequence length="159" mass="17716">MTCFSISYQKQTVQFHKELLDELSAKGPEVKKTINSISELPAEQKKIFAAEVDHMVAEAKERLAETQADLAKINKMEEKLKQAKPETTMTREEIMAKLSQQLNLILSPDQSDGAGKPPSQSETPKTGPQSPTKIPESPKLTKTEPQKPKPPEKPKPNKK</sequence>
<feature type="compositionally biased region" description="Basic and acidic residues" evidence="2">
    <location>
        <begin position="139"/>
        <end position="159"/>
    </location>
</feature>
<dbReference type="EMBL" id="WIXP02000005">
    <property type="protein sequence ID" value="KAF6210715.1"/>
    <property type="molecule type" value="Genomic_DNA"/>
</dbReference>
<organism evidence="3 4">
    <name type="scientific">Apolygus lucorum</name>
    <name type="common">Small green plant bug</name>
    <name type="synonym">Lygocoris lucorum</name>
    <dbReference type="NCBI Taxonomy" id="248454"/>
    <lineage>
        <taxon>Eukaryota</taxon>
        <taxon>Metazoa</taxon>
        <taxon>Ecdysozoa</taxon>
        <taxon>Arthropoda</taxon>
        <taxon>Hexapoda</taxon>
        <taxon>Insecta</taxon>
        <taxon>Pterygota</taxon>
        <taxon>Neoptera</taxon>
        <taxon>Paraneoptera</taxon>
        <taxon>Hemiptera</taxon>
        <taxon>Heteroptera</taxon>
        <taxon>Panheteroptera</taxon>
        <taxon>Cimicomorpha</taxon>
        <taxon>Miridae</taxon>
        <taxon>Mirini</taxon>
        <taxon>Apolygus</taxon>
    </lineage>
</organism>
<keyword evidence="4" id="KW-1185">Reference proteome</keyword>